<dbReference type="Gene3D" id="3.30.470.20">
    <property type="entry name" value="ATP-grasp fold, B domain"/>
    <property type="match status" value="1"/>
</dbReference>
<reference evidence="6 7" key="1">
    <citation type="submission" date="2024-04" db="EMBL/GenBank/DDBJ databases">
        <title>Tritrichomonas musculus Genome.</title>
        <authorList>
            <person name="Alves-Ferreira E."/>
            <person name="Grigg M."/>
            <person name="Lorenzi H."/>
            <person name="Galac M."/>
        </authorList>
    </citation>
    <scope>NUCLEOTIDE SEQUENCE [LARGE SCALE GENOMIC DNA]</scope>
    <source>
        <strain evidence="6 7">EAF2021</strain>
    </source>
</reference>
<evidence type="ECO:0000256" key="1">
    <source>
        <dbReference type="ARBA" id="ARBA00022598"/>
    </source>
</evidence>
<evidence type="ECO:0000256" key="3">
    <source>
        <dbReference type="ARBA" id="ARBA00022840"/>
    </source>
</evidence>
<evidence type="ECO:0000256" key="2">
    <source>
        <dbReference type="ARBA" id="ARBA00022741"/>
    </source>
</evidence>
<dbReference type="EMBL" id="JAPFFF010000017">
    <property type="protein sequence ID" value="KAK8863517.1"/>
    <property type="molecule type" value="Genomic_DNA"/>
</dbReference>
<dbReference type="InterPro" id="IPR004344">
    <property type="entry name" value="TTL/TTLL_fam"/>
</dbReference>
<evidence type="ECO:0000256" key="4">
    <source>
        <dbReference type="ARBA" id="ARBA00041448"/>
    </source>
</evidence>
<organism evidence="6 7">
    <name type="scientific">Tritrichomonas musculus</name>
    <dbReference type="NCBI Taxonomy" id="1915356"/>
    <lineage>
        <taxon>Eukaryota</taxon>
        <taxon>Metamonada</taxon>
        <taxon>Parabasalia</taxon>
        <taxon>Tritrichomonadida</taxon>
        <taxon>Tritrichomonadidae</taxon>
        <taxon>Tritrichomonas</taxon>
    </lineage>
</organism>
<gene>
    <name evidence="6" type="ORF">M9Y10_011203</name>
</gene>
<proteinExistence type="predicted"/>
<name>A0ABR2IJZ6_9EUKA</name>
<protein>
    <recommendedName>
        <fullName evidence="4">Tubulin--tyrosine ligase-like protein 5</fullName>
    </recommendedName>
</protein>
<dbReference type="PROSITE" id="PS51221">
    <property type="entry name" value="TTL"/>
    <property type="match status" value="1"/>
</dbReference>
<keyword evidence="7" id="KW-1185">Reference proteome</keyword>
<dbReference type="PANTHER" id="PTHR12241">
    <property type="entry name" value="TUBULIN POLYGLUTAMYLASE"/>
    <property type="match status" value="1"/>
</dbReference>
<evidence type="ECO:0000256" key="5">
    <source>
        <dbReference type="ARBA" id="ARBA00049274"/>
    </source>
</evidence>
<accession>A0ABR2IJZ6</accession>
<keyword evidence="2" id="KW-0547">Nucleotide-binding</keyword>
<comment type="caution">
    <text evidence="6">The sequence shown here is derived from an EMBL/GenBank/DDBJ whole genome shotgun (WGS) entry which is preliminary data.</text>
</comment>
<evidence type="ECO:0000313" key="7">
    <source>
        <dbReference type="Proteomes" id="UP001470230"/>
    </source>
</evidence>
<dbReference type="Pfam" id="PF03133">
    <property type="entry name" value="TTL"/>
    <property type="match status" value="1"/>
</dbReference>
<keyword evidence="1" id="KW-0436">Ligase</keyword>
<sequence length="553" mass="65467">MKKENEENERKTVLSPDLLLQLYKLYQKKDPLPYSYIRIPGERSLNKRQHAKFFANCAITCVARDVMKHSGIYEANENDTTNNWNCSWGFPFFIDDYKKFEPWQKINHFCGDFLLGKKSELDYRMEELFPHYPELSNFYPLTFSLPRNQKEFKSAISSRRYWIFKPNHSDCGKYVQIYDTKKRLSSLHIDFKEFKGVVQEYIDRPLTIFGRKFDLRIYVLVTSLRPLRIYMNTQGLARFCPKPYSLDNLDNGSHLTNFTLHKDDPDFVFSNNSRSENVNNCKWSLRFFLSFLSEQKKIDVSYIIKQIEKIIVTTLITAGTSIRICQESITKHRKLCYELFGFDILIDEKFHCHLLEVNMKPNMSGLSSLLDYYMKYSVILDMLRLANIIDFDLDSSDEKKIKLKNDIENYEKKFAESISSERRKAVELNELNPWDDPVFADFEIVRDLIDELVRKSSSSKKAASVPDYFDINDELKISKCKKTENDEDFKGTFSEEGHFRLIYPTPKNADKYSSCFDVLRYEDIVLHKWMLMSEEEKLKIIQSHFNGCESKYY</sequence>
<dbReference type="SUPFAM" id="SSF56059">
    <property type="entry name" value="Glutathione synthetase ATP-binding domain-like"/>
    <property type="match status" value="1"/>
</dbReference>
<evidence type="ECO:0000313" key="6">
    <source>
        <dbReference type="EMBL" id="KAK8863517.1"/>
    </source>
</evidence>
<comment type="catalytic activity">
    <reaction evidence="5">
        <text>L-glutamyl-[protein] + L-glutamate + ATP = gamma-L-glutamyl-L-glutamyl-[protein] + ADP + phosphate + H(+)</text>
        <dbReference type="Rhea" id="RHEA:60144"/>
        <dbReference type="Rhea" id="RHEA-COMP:10208"/>
        <dbReference type="Rhea" id="RHEA-COMP:15517"/>
        <dbReference type="ChEBI" id="CHEBI:15378"/>
        <dbReference type="ChEBI" id="CHEBI:29973"/>
        <dbReference type="ChEBI" id="CHEBI:29985"/>
        <dbReference type="ChEBI" id="CHEBI:30616"/>
        <dbReference type="ChEBI" id="CHEBI:43474"/>
        <dbReference type="ChEBI" id="CHEBI:143622"/>
        <dbReference type="ChEBI" id="CHEBI:456216"/>
    </reaction>
    <physiologicalReaction direction="left-to-right" evidence="5">
        <dbReference type="Rhea" id="RHEA:60145"/>
    </physiologicalReaction>
</comment>
<dbReference type="PANTHER" id="PTHR12241:SF145">
    <property type="entry name" value="TUBULIN POLYGLUTAMYLASE TTLL5"/>
    <property type="match status" value="1"/>
</dbReference>
<keyword evidence="3" id="KW-0067">ATP-binding</keyword>
<dbReference type="Proteomes" id="UP001470230">
    <property type="component" value="Unassembled WGS sequence"/>
</dbReference>